<proteinExistence type="predicted"/>
<feature type="signal peptide" evidence="1">
    <location>
        <begin position="1"/>
        <end position="21"/>
    </location>
</feature>
<protein>
    <recommendedName>
        <fullName evidence="4">Transmembrane protein</fullName>
    </recommendedName>
</protein>
<evidence type="ECO:0000256" key="1">
    <source>
        <dbReference type="SAM" id="SignalP"/>
    </source>
</evidence>
<feature type="chain" id="PRO_5004195994" description="Transmembrane protein" evidence="1">
    <location>
        <begin position="22"/>
        <end position="141"/>
    </location>
</feature>
<evidence type="ECO:0000313" key="2">
    <source>
        <dbReference type="EMBL" id="ABE61757.1"/>
    </source>
</evidence>
<sequence length="141" mass="14783">MNLVKAVFLAALAITTTGAFAPQGEAAPLPTSTAAMKAALDTPVLQVRYGRWHGGWGYRGGAGYRGWGHGGWGYGGWGLGGVAAGAIVGGAIARSAYYGDAYPYYDGSVAYGSGYADDYCSPYGYEGNYPGYAARHYYYGW</sequence>
<organism evidence="2 3">
    <name type="scientific">Nitrobacter hamburgensis (strain DSM 10229 / NCIMB 13809 / X14)</name>
    <dbReference type="NCBI Taxonomy" id="323097"/>
    <lineage>
        <taxon>Bacteria</taxon>
        <taxon>Pseudomonadati</taxon>
        <taxon>Pseudomonadota</taxon>
        <taxon>Alphaproteobacteria</taxon>
        <taxon>Hyphomicrobiales</taxon>
        <taxon>Nitrobacteraceae</taxon>
        <taxon>Nitrobacter</taxon>
    </lineage>
</organism>
<gene>
    <name evidence="2" type="ordered locus">Nham_0895</name>
</gene>
<dbReference type="RefSeq" id="WP_011509456.1">
    <property type="nucleotide sequence ID" value="NC_007964.1"/>
</dbReference>
<dbReference type="KEGG" id="nha:Nham_0895"/>
<dbReference type="AlphaFoldDB" id="Q1QPU0"/>
<name>Q1QPU0_NITHX</name>
<reference evidence="2 3" key="1">
    <citation type="submission" date="2006-03" db="EMBL/GenBank/DDBJ databases">
        <title>Complete sequence of chromosome of Nitrobacter hamburgensis X14.</title>
        <authorList>
            <consortium name="US DOE Joint Genome Institute"/>
            <person name="Copeland A."/>
            <person name="Lucas S."/>
            <person name="Lapidus A."/>
            <person name="Barry K."/>
            <person name="Detter J.C."/>
            <person name="Glavina del Rio T."/>
            <person name="Hammon N."/>
            <person name="Israni S."/>
            <person name="Dalin E."/>
            <person name="Tice H."/>
            <person name="Pitluck S."/>
            <person name="Chain P."/>
            <person name="Malfatti S."/>
            <person name="Shin M."/>
            <person name="Vergez L."/>
            <person name="Schmutz J."/>
            <person name="Larimer F."/>
            <person name="Land M."/>
            <person name="Hauser L."/>
            <person name="Kyrpides N."/>
            <person name="Ivanova N."/>
            <person name="Ward B."/>
            <person name="Arp D."/>
            <person name="Klotz M."/>
            <person name="Stein L."/>
            <person name="O'Mullan G."/>
            <person name="Starkenburg S."/>
            <person name="Sayavedra L."/>
            <person name="Poret-Peterson A.T."/>
            <person name="Gentry M.E."/>
            <person name="Bruce D."/>
            <person name="Richardson P."/>
        </authorList>
    </citation>
    <scope>NUCLEOTIDE SEQUENCE [LARGE SCALE GENOMIC DNA]</scope>
    <source>
        <strain evidence="3">DSM 10229 / NCIMB 13809 / X14</strain>
    </source>
</reference>
<dbReference type="HOGENOM" id="CLU_1823318_0_0_5"/>
<evidence type="ECO:0008006" key="4">
    <source>
        <dbReference type="Google" id="ProtNLM"/>
    </source>
</evidence>
<dbReference type="EMBL" id="CP000319">
    <property type="protein sequence ID" value="ABE61757.1"/>
    <property type="molecule type" value="Genomic_DNA"/>
</dbReference>
<dbReference type="Proteomes" id="UP000001953">
    <property type="component" value="Chromosome"/>
</dbReference>
<keyword evidence="1" id="KW-0732">Signal</keyword>
<evidence type="ECO:0000313" key="3">
    <source>
        <dbReference type="Proteomes" id="UP000001953"/>
    </source>
</evidence>
<keyword evidence="3" id="KW-1185">Reference proteome</keyword>
<accession>Q1QPU0</accession>